<dbReference type="Proteomes" id="UP000326029">
    <property type="component" value="Chromosome"/>
</dbReference>
<evidence type="ECO:0000313" key="3">
    <source>
        <dbReference type="EMBL" id="QEV31570.1"/>
    </source>
</evidence>
<keyword evidence="1" id="KW-0812">Transmembrane</keyword>
<dbReference type="Proteomes" id="UP000642014">
    <property type="component" value="Unassembled WGS sequence"/>
</dbReference>
<reference evidence="3 4" key="2">
    <citation type="submission" date="2017-09" db="EMBL/GenBank/DDBJ databases">
        <authorList>
            <person name="Lee N."/>
            <person name="Cho B.-K."/>
        </authorList>
    </citation>
    <scope>NUCLEOTIDE SEQUENCE [LARGE SCALE GENOMIC DNA]</scope>
    <source>
        <strain evidence="3 4">ATCC 19740</strain>
    </source>
</reference>
<sequence length="282" mass="29808">MDLRKEEDSGTRNDLRGKVYGDVTQIGTVVNPPPRKRWLLLVGLPVLAALATVGGVLAAGRGDAGPLPADGEAVKTEAVADTTTNNWECGDSAVVPGLRVGAEGLPVVRAFPRDGVQADRSVITVTLQGTTQEELVLTGARTVIVSRRPPVEGTHLAAVCASEVPVRAFEVDLDIDGAPLVPVPDPRPKAPKKTVTGWPYAIKEGDAEHFVISPKTMKYDTEFRIVVRWSSGGSKGEVVLDDHGKPFRYTATTAADPLCAVPGQDGGYRYLPAASPRCPGKS</sequence>
<gene>
    <name evidence="3" type="ORF">CP977_04835</name>
    <name evidence="2" type="ORF">GCM10010497_25800</name>
</gene>
<dbReference type="EMBL" id="BMSJ01000004">
    <property type="protein sequence ID" value="GGR22519.1"/>
    <property type="molecule type" value="Genomic_DNA"/>
</dbReference>
<organism evidence="2 5">
    <name type="scientific">Streptomyces cinereoruber</name>
    <dbReference type="NCBI Taxonomy" id="67260"/>
    <lineage>
        <taxon>Bacteria</taxon>
        <taxon>Bacillati</taxon>
        <taxon>Actinomycetota</taxon>
        <taxon>Actinomycetes</taxon>
        <taxon>Kitasatosporales</taxon>
        <taxon>Streptomycetaceae</taxon>
        <taxon>Streptomyces</taxon>
    </lineage>
</organism>
<evidence type="ECO:0000313" key="4">
    <source>
        <dbReference type="Proteomes" id="UP000326029"/>
    </source>
</evidence>
<proteinExistence type="predicted"/>
<keyword evidence="1" id="KW-0472">Membrane</keyword>
<evidence type="ECO:0000313" key="2">
    <source>
        <dbReference type="EMBL" id="GGR22519.1"/>
    </source>
</evidence>
<feature type="transmembrane region" description="Helical" evidence="1">
    <location>
        <begin position="38"/>
        <end position="59"/>
    </location>
</feature>
<dbReference type="GeneID" id="95453091"/>
<accession>A0AAV4KIT9</accession>
<protein>
    <submittedName>
        <fullName evidence="2">Uncharacterized protein</fullName>
    </submittedName>
</protein>
<keyword evidence="1" id="KW-1133">Transmembrane helix</keyword>
<dbReference type="AlphaFoldDB" id="A0AAV4KIT9"/>
<dbReference type="EMBL" id="CP023693">
    <property type="protein sequence ID" value="QEV31570.1"/>
    <property type="molecule type" value="Genomic_DNA"/>
</dbReference>
<evidence type="ECO:0000256" key="1">
    <source>
        <dbReference type="SAM" id="Phobius"/>
    </source>
</evidence>
<reference evidence="2" key="3">
    <citation type="submission" date="2023-08" db="EMBL/GenBank/DDBJ databases">
        <authorList>
            <person name="Sun Q."/>
            <person name="Ohkuma M."/>
        </authorList>
    </citation>
    <scope>NUCLEOTIDE SEQUENCE</scope>
    <source>
        <strain evidence="2">JCM 4205</strain>
    </source>
</reference>
<reference evidence="2 5" key="1">
    <citation type="journal article" date="2014" name="Int. J. Syst. Evol. Microbiol.">
        <title>Complete genome sequence of Corynebacterium casei LMG S-19264T (=DSM 44701T), isolated from a smear-ripened cheese.</title>
        <authorList>
            <consortium name="US DOE Joint Genome Institute (JGI-PGF)"/>
            <person name="Walter F."/>
            <person name="Albersmeier A."/>
            <person name="Kalinowski J."/>
            <person name="Ruckert C."/>
        </authorList>
    </citation>
    <scope>NUCLEOTIDE SEQUENCE [LARGE SCALE GENOMIC DNA]</scope>
    <source>
        <strain evidence="2 5">JCM 4205</strain>
    </source>
</reference>
<name>A0AAV4KIT9_9ACTN</name>
<keyword evidence="4" id="KW-1185">Reference proteome</keyword>
<dbReference type="RefSeq" id="WP_152369677.1">
    <property type="nucleotide sequence ID" value="NZ_BMSJ01000004.1"/>
</dbReference>
<evidence type="ECO:0000313" key="5">
    <source>
        <dbReference type="Proteomes" id="UP000642014"/>
    </source>
</evidence>